<dbReference type="GO" id="GO:0005886">
    <property type="term" value="C:plasma membrane"/>
    <property type="evidence" value="ECO:0007669"/>
    <property type="project" value="InterPro"/>
</dbReference>
<feature type="transmembrane region" description="Helical" evidence="1">
    <location>
        <begin position="143"/>
        <end position="164"/>
    </location>
</feature>
<feature type="transmembrane region" description="Helical" evidence="1">
    <location>
        <begin position="113"/>
        <end position="131"/>
    </location>
</feature>
<feature type="transmembrane region" description="Helical" evidence="1">
    <location>
        <begin position="12"/>
        <end position="31"/>
    </location>
</feature>
<feature type="transmembrane region" description="Helical" evidence="1">
    <location>
        <begin position="454"/>
        <end position="475"/>
    </location>
</feature>
<feature type="transmembrane region" description="Helical" evidence="1">
    <location>
        <begin position="59"/>
        <end position="78"/>
    </location>
</feature>
<feature type="transmembrane region" description="Helical" evidence="1">
    <location>
        <begin position="380"/>
        <end position="398"/>
    </location>
</feature>
<comment type="caution">
    <text evidence="2">The sequence shown here is derived from an EMBL/GenBank/DDBJ whole genome shotgun (WGS) entry which is preliminary data.</text>
</comment>
<name>A0A501WV91_9RHOB</name>
<gene>
    <name evidence="2" type="ORF">FJM51_06280</name>
</gene>
<organism evidence="2 3">
    <name type="scientific">Amaricoccus solimangrovi</name>
    <dbReference type="NCBI Taxonomy" id="2589815"/>
    <lineage>
        <taxon>Bacteria</taxon>
        <taxon>Pseudomonadati</taxon>
        <taxon>Pseudomonadota</taxon>
        <taxon>Alphaproteobacteria</taxon>
        <taxon>Rhodobacterales</taxon>
        <taxon>Paracoccaceae</taxon>
        <taxon>Amaricoccus</taxon>
    </lineage>
</organism>
<proteinExistence type="predicted"/>
<sequence length="625" mass="65566">MDRYGFDAGRLAYGLRVALGACVALILSWLLGLEHPQWAAMTVWAASQPVRAHLVEKSLFRGAGTLVGVVFGVALTALSLRLGGAPLIVLGLALWVGICAGAGNLLRGFASYGALLAGYSAVMVAVLDSAHPEDVAALGLDRAATVLLGVAVALVVGLLTPAGVEAEIPRRLRLANATILRQIAAALRDPATVDNAALTRTLSDLAVIDDEIDGDGAGSLAARREARNRRVMLMAQVAAILWLRAPTAAPDPERAGAIDAIAARFEAHAPAAERRVALARAARQPDPELRKVLADLGAALPRQGEPPEPDRRPEPLILHRDWALAREAGTRAGAAILAIGFLWVVTGWTPFALVMLGASIMTSVFSTFENPLAILPKVAVGQALGAAGAIACRWLVWPHMGGEAGLVLSLLPFILLGGLLTGHRRTQAQAFDYNMVVLLLSQPLWPLTGSPGHSVLSGAAVVAAPLLAWLAFRYIHPPSAARRRDALARAMVLEVEAMAARPGAASRLPVWRARLRHRLLRLIRWSDRTGAGAGAAAAEGLALLRLGQAVGRLDARIAEAELAGGARRRLTLARARIAGVSRRPRRAAAALDAAARLGGRDAPVFAAAAESIRDNAAFLAGARLR</sequence>
<reference evidence="2 3" key="1">
    <citation type="submission" date="2019-06" db="EMBL/GenBank/DDBJ databases">
        <title>A novel bacterium of genus Amaricoccus, isolated from marine sediment.</title>
        <authorList>
            <person name="Huang H."/>
            <person name="Mo K."/>
            <person name="Hu Y."/>
        </authorList>
    </citation>
    <scope>NUCLEOTIDE SEQUENCE [LARGE SCALE GENOMIC DNA]</scope>
    <source>
        <strain evidence="2 3">HB172011</strain>
    </source>
</reference>
<keyword evidence="3" id="KW-1185">Reference proteome</keyword>
<evidence type="ECO:0000313" key="2">
    <source>
        <dbReference type="EMBL" id="TPE52034.1"/>
    </source>
</evidence>
<accession>A0A501WV91</accession>
<keyword evidence="1" id="KW-1133">Transmembrane helix</keyword>
<dbReference type="InterPro" id="IPR006726">
    <property type="entry name" value="PHBA_efflux_AaeB/fusaric-R"/>
</dbReference>
<protein>
    <submittedName>
        <fullName evidence="2">FUSC family protein</fullName>
    </submittedName>
</protein>
<evidence type="ECO:0000256" key="1">
    <source>
        <dbReference type="SAM" id="Phobius"/>
    </source>
</evidence>
<dbReference type="GO" id="GO:0022857">
    <property type="term" value="F:transmembrane transporter activity"/>
    <property type="evidence" value="ECO:0007669"/>
    <property type="project" value="InterPro"/>
</dbReference>
<feature type="transmembrane region" description="Helical" evidence="1">
    <location>
        <begin position="84"/>
        <end position="106"/>
    </location>
</feature>
<keyword evidence="1" id="KW-0472">Membrane</keyword>
<evidence type="ECO:0000313" key="3">
    <source>
        <dbReference type="Proteomes" id="UP000319255"/>
    </source>
</evidence>
<dbReference type="EMBL" id="VFRP01000004">
    <property type="protein sequence ID" value="TPE52034.1"/>
    <property type="molecule type" value="Genomic_DNA"/>
</dbReference>
<dbReference type="OrthoDB" id="9807111at2"/>
<dbReference type="Pfam" id="PF04632">
    <property type="entry name" value="FUSC"/>
    <property type="match status" value="1"/>
</dbReference>
<dbReference type="AlphaFoldDB" id="A0A501WV91"/>
<feature type="transmembrane region" description="Helical" evidence="1">
    <location>
        <begin position="404"/>
        <end position="423"/>
    </location>
</feature>
<dbReference type="Proteomes" id="UP000319255">
    <property type="component" value="Unassembled WGS sequence"/>
</dbReference>
<dbReference type="RefSeq" id="WP_140453276.1">
    <property type="nucleotide sequence ID" value="NZ_VFRP01000004.1"/>
</dbReference>
<keyword evidence="1" id="KW-0812">Transmembrane</keyword>